<organism evidence="4 5">
    <name type="scientific">Klenkia marina</name>
    <dbReference type="NCBI Taxonomy" id="1960309"/>
    <lineage>
        <taxon>Bacteria</taxon>
        <taxon>Bacillati</taxon>
        <taxon>Actinomycetota</taxon>
        <taxon>Actinomycetes</taxon>
        <taxon>Geodermatophilales</taxon>
        <taxon>Geodermatophilaceae</taxon>
        <taxon>Klenkia</taxon>
    </lineage>
</organism>
<name>A0A1G4YWY0_9ACTN</name>
<reference evidence="5" key="1">
    <citation type="submission" date="2016-10" db="EMBL/GenBank/DDBJ databases">
        <authorList>
            <person name="Varghese N."/>
            <person name="Submissions S."/>
        </authorList>
    </citation>
    <scope>NUCLEOTIDE SEQUENCE [LARGE SCALE GENOMIC DNA]</scope>
    <source>
        <strain evidence="5">DSM 45722</strain>
    </source>
</reference>
<dbReference type="InterPro" id="IPR011033">
    <property type="entry name" value="PRC_barrel-like_sf"/>
</dbReference>
<dbReference type="RefSeq" id="WP_092807087.1">
    <property type="nucleotide sequence ID" value="NZ_FMUH01000007.1"/>
</dbReference>
<dbReference type="InterPro" id="IPR052967">
    <property type="entry name" value="Stress_Response_Assoc"/>
</dbReference>
<dbReference type="SUPFAM" id="SSF50346">
    <property type="entry name" value="PRC-barrel domain"/>
    <property type="match status" value="1"/>
</dbReference>
<proteinExistence type="predicted"/>
<evidence type="ECO:0000313" key="4">
    <source>
        <dbReference type="EMBL" id="SCX57923.1"/>
    </source>
</evidence>
<dbReference type="STRING" id="1960309.SAMN03159343_3680"/>
<dbReference type="EMBL" id="FMUH01000007">
    <property type="protein sequence ID" value="SCX57923.1"/>
    <property type="molecule type" value="Genomic_DNA"/>
</dbReference>
<evidence type="ECO:0000256" key="1">
    <source>
        <dbReference type="SAM" id="MobiDB-lite"/>
    </source>
</evidence>
<dbReference type="InterPro" id="IPR027275">
    <property type="entry name" value="PRC-brl_dom"/>
</dbReference>
<dbReference type="Pfam" id="PF09557">
    <property type="entry name" value="DUF2382"/>
    <property type="match status" value="1"/>
</dbReference>
<dbReference type="GO" id="GO:0019684">
    <property type="term" value="P:photosynthesis, light reaction"/>
    <property type="evidence" value="ECO:0007669"/>
    <property type="project" value="InterPro"/>
</dbReference>
<protein>
    <submittedName>
        <fullName evidence="4">Conserved domain-containing protein</fullName>
    </submittedName>
</protein>
<accession>A0A1G4YWY0</accession>
<keyword evidence="5" id="KW-1185">Reference proteome</keyword>
<dbReference type="Pfam" id="PF05239">
    <property type="entry name" value="PRC"/>
    <property type="match status" value="1"/>
</dbReference>
<feature type="domain" description="DUF2382" evidence="3">
    <location>
        <begin position="185"/>
        <end position="296"/>
    </location>
</feature>
<feature type="compositionally biased region" description="Basic and acidic residues" evidence="1">
    <location>
        <begin position="140"/>
        <end position="160"/>
    </location>
</feature>
<evidence type="ECO:0000313" key="5">
    <source>
        <dbReference type="Proteomes" id="UP000198981"/>
    </source>
</evidence>
<dbReference type="InterPro" id="IPR014747">
    <property type="entry name" value="Bac_photo_RC_H_C"/>
</dbReference>
<evidence type="ECO:0000259" key="3">
    <source>
        <dbReference type="Pfam" id="PF09557"/>
    </source>
</evidence>
<feature type="compositionally biased region" description="Basic and acidic residues" evidence="1">
    <location>
        <begin position="122"/>
        <end position="131"/>
    </location>
</feature>
<dbReference type="GO" id="GO:0030077">
    <property type="term" value="C:plasma membrane light-harvesting complex"/>
    <property type="evidence" value="ECO:0007669"/>
    <property type="project" value="InterPro"/>
</dbReference>
<feature type="region of interest" description="Disordered" evidence="1">
    <location>
        <begin position="110"/>
        <end position="189"/>
    </location>
</feature>
<dbReference type="Gene3D" id="3.90.50.10">
    <property type="entry name" value="Photosynthetic Reaction Center, subunit H, domain 2"/>
    <property type="match status" value="1"/>
</dbReference>
<feature type="domain" description="PRC-barrel" evidence="2">
    <location>
        <begin position="4"/>
        <end position="74"/>
    </location>
</feature>
<evidence type="ECO:0000259" key="2">
    <source>
        <dbReference type="Pfam" id="PF05239"/>
    </source>
</evidence>
<dbReference type="PANTHER" id="PTHR38463:SF1">
    <property type="entry name" value="STRESS RESPONSE PROTEIN YSNF"/>
    <property type="match status" value="1"/>
</dbReference>
<dbReference type="OrthoDB" id="3712018at2"/>
<dbReference type="PANTHER" id="PTHR38463">
    <property type="entry name" value="STRESS RESPONSE PROTEIN YSNF"/>
    <property type="match status" value="1"/>
</dbReference>
<dbReference type="InterPro" id="IPR019060">
    <property type="entry name" value="DUF2382"/>
</dbReference>
<dbReference type="AlphaFoldDB" id="A0A1G4YWY0"/>
<sequence length="312" mass="33832">MITERDIDTLIGTTAVDSDGDKIGSVSEVYLDDQSGRPEWATVKTGLFGTRETFIPLREAQLDDGSVRFPYDKAMVKDAPTIEAEGHLSPAEESELYRYYGVGDGTGMVGDQGRTEAGTARLGDDLDDRGNRTAGGTARLGDDLDDRGQHVARAGDHDDSTLTGTRNDAGTVGRDTSGPITDDAMTRSEERLSVGTEAVETGRARLRKHVVTENVTRTVPVTHEEVRIEREPITDANRGDALDGPALSEEEHEVTLHAERPVVDKETVPVERVRLATDTVTEEQQVNAEVAHEEIEQVEGGARGDVPGDTRR</sequence>
<dbReference type="Proteomes" id="UP000198981">
    <property type="component" value="Unassembled WGS sequence"/>
</dbReference>
<gene>
    <name evidence="4" type="ORF">SAMN03159343_3680</name>
</gene>